<gene>
    <name evidence="1" type="ORF">JMUB3936_0851</name>
</gene>
<accession>A0A510KTJ5</accession>
<reference evidence="1 2" key="1">
    <citation type="submission" date="2019-07" db="EMBL/GenBank/DDBJ databases">
        <title>Complete Genome Sequence of Leptotrichia wadei Strain JMUB3936.</title>
        <authorList>
            <person name="Watanabe S."/>
            <person name="Cui L."/>
        </authorList>
    </citation>
    <scope>NUCLEOTIDE SEQUENCE [LARGE SCALE GENOMIC DNA]</scope>
    <source>
        <strain evidence="1 2">JMUB3936</strain>
    </source>
</reference>
<protein>
    <submittedName>
        <fullName evidence="1">Uncharacterized protein</fullName>
    </submittedName>
</protein>
<dbReference type="RefSeq" id="WP_147003367.1">
    <property type="nucleotide sequence ID" value="NZ_AP019841.1"/>
</dbReference>
<dbReference type="EMBL" id="AP019841">
    <property type="protein sequence ID" value="BBM54567.1"/>
    <property type="molecule type" value="Genomic_DNA"/>
</dbReference>
<evidence type="ECO:0000313" key="2">
    <source>
        <dbReference type="Proteomes" id="UP000321944"/>
    </source>
</evidence>
<organism evidence="1 2">
    <name type="scientific">Leptotrichia wadei</name>
    <dbReference type="NCBI Taxonomy" id="157687"/>
    <lineage>
        <taxon>Bacteria</taxon>
        <taxon>Fusobacteriati</taxon>
        <taxon>Fusobacteriota</taxon>
        <taxon>Fusobacteriia</taxon>
        <taxon>Fusobacteriales</taxon>
        <taxon>Leptotrichiaceae</taxon>
        <taxon>Leptotrichia</taxon>
    </lineage>
</organism>
<evidence type="ECO:0000313" key="1">
    <source>
        <dbReference type="EMBL" id="BBM54567.1"/>
    </source>
</evidence>
<sequence length="209" mass="25534">MFKFNYLIYDSMKKKLKNISIKEFEEEYSMIYGAFELLINGKMYNYIVRYEDQKFCNEKEKEEFDDLFELQDIISLWIIIFLEICIELKKKDYVAVMDIESENWLEFKKIYNELYISQIEEEKVKSKIKNSHIVKVYNKFYDEDKNKNIFFKEEKINFEEFISEIQITTKKFIKEIKEINPVLLKSKEVSNIIKKYNILTSKEYSAEEN</sequence>
<dbReference type="OrthoDB" id="2627179at2"/>
<dbReference type="AlphaFoldDB" id="A0A510KTJ5"/>
<name>A0A510KTJ5_9FUSO</name>
<proteinExistence type="predicted"/>
<dbReference type="Proteomes" id="UP000321944">
    <property type="component" value="Chromosome"/>
</dbReference>